<organism evidence="8 9">
    <name type="scientific">Trypanosoma cruzi</name>
    <dbReference type="NCBI Taxonomy" id="5693"/>
    <lineage>
        <taxon>Eukaryota</taxon>
        <taxon>Discoba</taxon>
        <taxon>Euglenozoa</taxon>
        <taxon>Kinetoplastea</taxon>
        <taxon>Metakinetoplastina</taxon>
        <taxon>Trypanosomatida</taxon>
        <taxon>Trypanosomatidae</taxon>
        <taxon>Trypanosoma</taxon>
        <taxon>Schizotrypanum</taxon>
    </lineage>
</organism>
<dbReference type="Pfam" id="PF13913">
    <property type="entry name" value="zf-C2HC_2"/>
    <property type="match status" value="2"/>
</dbReference>
<dbReference type="InterPro" id="IPR049899">
    <property type="entry name" value="Znf_C2HC_C3H"/>
</dbReference>
<dbReference type="VEuPathDB" id="TriTrypDB:Tc_MARK_4123"/>
<evidence type="ECO:0000256" key="1">
    <source>
        <dbReference type="ARBA" id="ARBA00022723"/>
    </source>
</evidence>
<dbReference type="PROSITE" id="PS52027">
    <property type="entry name" value="ZF_C2HC_C3H"/>
    <property type="match status" value="1"/>
</dbReference>
<dbReference type="VEuPathDB" id="TriTrypDB:TcYC6_0074310"/>
<dbReference type="Proteomes" id="UP000246121">
    <property type="component" value="Unassembled WGS sequence"/>
</dbReference>
<feature type="compositionally biased region" description="Low complexity" evidence="6">
    <location>
        <begin position="493"/>
        <end position="503"/>
    </location>
</feature>
<feature type="domain" description="C2HC/C3H-type" evidence="7">
    <location>
        <begin position="525"/>
        <end position="554"/>
    </location>
</feature>
<feature type="region of interest" description="Disordered" evidence="6">
    <location>
        <begin position="241"/>
        <end position="266"/>
    </location>
</feature>
<comment type="caution">
    <text evidence="8">The sequence shown here is derived from an EMBL/GenBank/DDBJ whole genome shotgun (WGS) entry which is preliminary data.</text>
</comment>
<dbReference type="VEuPathDB" id="TriTrypDB:ECC02_003648"/>
<evidence type="ECO:0000313" key="9">
    <source>
        <dbReference type="Proteomes" id="UP000246121"/>
    </source>
</evidence>
<sequence>MQDKATLHVNHRKQSNAATFISAGANGSSWSLVRLFDSEVTDLLREQREFLAKAQANEIRASIFLRLRLSAQQKLVAQRNQFSERWAVQNKRRTSAMSSAMARTPNAAGPPEDFDSNPEEEGEREEGWQCRGCLRNYNDASAFTRHKSHCAKYILPKKKHVGDTVSLTASSSRVGMKSRQLFSTSSVGSTFKAELEFTRQRLDSAGVGLPRAEAINNCGLSSILNASGLSHSEHTRRNTAFGSDAALPGTGSLPAETKSPNRSPSIHCFSALEERRDERVEEDGRKDAAPIFSLSRDLTPFSSELLSQPKISPSGRASIDDVPAAVADRASFEKPASLPMWVSLAGNTKFGEDGDSTAGKTQKSLSFVQSKVAFNGNGVSGTKIREETENMDEPLRPCPHCGRHFFAETRWPRHVAVCEQQQQQQRQRKSQAESSRSVQKPFSQRVSRSSNMESMNFSGSFQEALQTPSSNRGKAGNAATSATEKKSSKWRQQRAQLRQALQLGSARSQNNSLKSVGDIDVFEDDRVACPACGRRFAPATAERHIPFCQERRSGPKTMRI</sequence>
<dbReference type="VEuPathDB" id="TriTrypDB:TcG_01686"/>
<gene>
    <name evidence="8" type="ORF">C4B63_19g264</name>
</gene>
<protein>
    <recommendedName>
        <fullName evidence="7">C2HC/C3H-type domain-containing protein</fullName>
    </recommendedName>
</protein>
<dbReference type="GO" id="GO:0008270">
    <property type="term" value="F:zinc ion binding"/>
    <property type="evidence" value="ECO:0007669"/>
    <property type="project" value="UniProtKB-KW"/>
</dbReference>
<dbReference type="VEuPathDB" id="TriTrypDB:TCDM_07636"/>
<feature type="compositionally biased region" description="Acidic residues" evidence="6">
    <location>
        <begin position="112"/>
        <end position="124"/>
    </location>
</feature>
<keyword evidence="3 5" id="KW-0863">Zinc-finger</keyword>
<dbReference type="PANTHER" id="PTHR13555">
    <property type="entry name" value="C2H2 ZINC FINGER CGI-62-RELATED"/>
    <property type="match status" value="1"/>
</dbReference>
<keyword evidence="4" id="KW-0862">Zinc</keyword>
<dbReference type="VEuPathDB" id="TriTrypDB:TcCLB.508507.20"/>
<reference evidence="8 9" key="1">
    <citation type="journal article" date="2018" name="Microb. Genom.">
        <title>Expanding an expanded genome: long-read sequencing of Trypanosoma cruzi.</title>
        <authorList>
            <person name="Berna L."/>
            <person name="Rodriguez M."/>
            <person name="Chiribao M.L."/>
            <person name="Parodi-Talice A."/>
            <person name="Pita S."/>
            <person name="Rijo G."/>
            <person name="Alvarez-Valin F."/>
            <person name="Robello C."/>
        </authorList>
    </citation>
    <scope>NUCLEOTIDE SEQUENCE [LARGE SCALE GENOMIC DNA]</scope>
    <source>
        <strain evidence="8 9">Dm28c</strain>
    </source>
</reference>
<dbReference type="EMBL" id="PRFA01000019">
    <property type="protein sequence ID" value="PWU96234.1"/>
    <property type="molecule type" value="Genomic_DNA"/>
</dbReference>
<feature type="region of interest" description="Disordered" evidence="6">
    <location>
        <begin position="422"/>
        <end position="511"/>
    </location>
</feature>
<evidence type="ECO:0000259" key="7">
    <source>
        <dbReference type="PROSITE" id="PS52027"/>
    </source>
</evidence>
<feature type="compositionally biased region" description="Polar residues" evidence="6">
    <location>
        <begin position="438"/>
        <end position="482"/>
    </location>
</feature>
<dbReference type="VEuPathDB" id="TriTrypDB:TcCLB.503893.140"/>
<dbReference type="VEuPathDB" id="TriTrypDB:BCY84_03122"/>
<dbReference type="AlphaFoldDB" id="A0A2V2VJ95"/>
<keyword evidence="2" id="KW-0677">Repeat</keyword>
<name>A0A2V2VJ95_TRYCR</name>
<dbReference type="InterPro" id="IPR026319">
    <property type="entry name" value="ZC2HC1A/B-like"/>
</dbReference>
<evidence type="ECO:0000256" key="4">
    <source>
        <dbReference type="ARBA" id="ARBA00022833"/>
    </source>
</evidence>
<proteinExistence type="predicted"/>
<evidence type="ECO:0000313" key="8">
    <source>
        <dbReference type="EMBL" id="PWU96234.1"/>
    </source>
</evidence>
<dbReference type="VEuPathDB" id="TriTrypDB:C3747_9g284"/>
<evidence type="ECO:0000256" key="6">
    <source>
        <dbReference type="SAM" id="MobiDB-lite"/>
    </source>
</evidence>
<evidence type="ECO:0000256" key="3">
    <source>
        <dbReference type="ARBA" id="ARBA00022771"/>
    </source>
</evidence>
<dbReference type="VEuPathDB" id="TriTrypDB:TcCL_NonESM01349"/>
<evidence type="ECO:0000256" key="2">
    <source>
        <dbReference type="ARBA" id="ARBA00022737"/>
    </source>
</evidence>
<keyword evidence="1" id="KW-0479">Metal-binding</keyword>
<dbReference type="VEuPathDB" id="TriTrypDB:TcBrA4_0057170"/>
<feature type="region of interest" description="Disordered" evidence="6">
    <location>
        <begin position="93"/>
        <end position="125"/>
    </location>
</feature>
<accession>A0A2V2VJ95</accession>
<dbReference type="VEuPathDB" id="TriTrypDB:C4B63_19g264"/>
<evidence type="ECO:0000256" key="5">
    <source>
        <dbReference type="PROSITE-ProRule" id="PRU01371"/>
    </source>
</evidence>
<dbReference type="VEuPathDB" id="TriTrypDB:TCSYLVIO_005463"/>